<dbReference type="Proteomes" id="UP000053989">
    <property type="component" value="Unassembled WGS sequence"/>
</dbReference>
<proteinExistence type="predicted"/>
<dbReference type="PANTHER" id="PTHR37848">
    <property type="entry name" value="EXPRESSED PROTEIN"/>
    <property type="match status" value="1"/>
</dbReference>
<dbReference type="EMBL" id="KN822018">
    <property type="protein sequence ID" value="KIM66224.1"/>
    <property type="molecule type" value="Genomic_DNA"/>
</dbReference>
<feature type="non-terminal residue" evidence="2">
    <location>
        <position position="1"/>
    </location>
</feature>
<reference evidence="3" key="2">
    <citation type="submission" date="2015-01" db="EMBL/GenBank/DDBJ databases">
        <title>Evolutionary Origins and Diversification of the Mycorrhizal Mutualists.</title>
        <authorList>
            <consortium name="DOE Joint Genome Institute"/>
            <consortium name="Mycorrhizal Genomics Consortium"/>
            <person name="Kohler A."/>
            <person name="Kuo A."/>
            <person name="Nagy L.G."/>
            <person name="Floudas D."/>
            <person name="Copeland A."/>
            <person name="Barry K.W."/>
            <person name="Cichocki N."/>
            <person name="Veneault-Fourrey C."/>
            <person name="LaButti K."/>
            <person name="Lindquist E.A."/>
            <person name="Lipzen A."/>
            <person name="Lundell T."/>
            <person name="Morin E."/>
            <person name="Murat C."/>
            <person name="Riley R."/>
            <person name="Ohm R."/>
            <person name="Sun H."/>
            <person name="Tunlid A."/>
            <person name="Henrissat B."/>
            <person name="Grigoriev I.V."/>
            <person name="Hibbett D.S."/>
            <person name="Martin F."/>
        </authorList>
    </citation>
    <scope>NUCLEOTIDE SEQUENCE [LARGE SCALE GENOMIC DNA]</scope>
    <source>
        <strain evidence="3">Foug A</strain>
    </source>
</reference>
<dbReference type="AlphaFoldDB" id="A0A0C3ED28"/>
<keyword evidence="1" id="KW-0812">Transmembrane</keyword>
<gene>
    <name evidence="2" type="ORF">SCLCIDRAFT_1211450</name>
</gene>
<keyword evidence="1" id="KW-1133">Transmembrane helix</keyword>
<dbReference type="PANTHER" id="PTHR37848:SF1">
    <property type="entry name" value="SUN DOMAIN-CONTAINING PROTEIN"/>
    <property type="match status" value="1"/>
</dbReference>
<dbReference type="OrthoDB" id="203796at2759"/>
<sequence length="424" mass="48234">MQEPISFPPPPVFEDSVHDPVLHVSDSEVVVPLGGEEPPTFAPYEASYFTSGNGSVISHDPHLNEDGEALYRFLLSQASIPPQIVLHCSGSHDETRTRTIHHEHNGQPRMKTEEYTESVVDFDFKIDVGQYITGDPIHWSVADSAPTYRGRMFREVGVDDERRKATKSERKAAKSWEDERAHRGFPPWIGSDYAWRLDQPSVMHTDSVLKSSWTLRRWADDYCSSRKFLKEFDYEKVVYGWNFDAIITATQSLINSTYYGGTVQVRFETSHSLLSVRSENRLSRALSNGWIKFLLIITLIYPFLWLFKRFHHRGGGSWKVCGGAYALKRIAQSTEINPPVKYAESPFQGVAQASGMLDPFCQPMGGSLTPETTRVEGMKEGKWFRQWEGTIRRVVYDRLQDAQPLVRPDSHPSTIPQAALLDGY</sequence>
<name>A0A0C3ED28_9AGAM</name>
<keyword evidence="3" id="KW-1185">Reference proteome</keyword>
<reference evidence="2 3" key="1">
    <citation type="submission" date="2014-04" db="EMBL/GenBank/DDBJ databases">
        <authorList>
            <consortium name="DOE Joint Genome Institute"/>
            <person name="Kuo A."/>
            <person name="Kohler A."/>
            <person name="Nagy L.G."/>
            <person name="Floudas D."/>
            <person name="Copeland A."/>
            <person name="Barry K.W."/>
            <person name="Cichocki N."/>
            <person name="Veneault-Fourrey C."/>
            <person name="LaButti K."/>
            <person name="Lindquist E.A."/>
            <person name="Lipzen A."/>
            <person name="Lundell T."/>
            <person name="Morin E."/>
            <person name="Murat C."/>
            <person name="Sun H."/>
            <person name="Tunlid A."/>
            <person name="Henrissat B."/>
            <person name="Grigoriev I.V."/>
            <person name="Hibbett D.S."/>
            <person name="Martin F."/>
            <person name="Nordberg H.P."/>
            <person name="Cantor M.N."/>
            <person name="Hua S.X."/>
        </authorList>
    </citation>
    <scope>NUCLEOTIDE SEQUENCE [LARGE SCALE GENOMIC DNA]</scope>
    <source>
        <strain evidence="2 3">Foug A</strain>
    </source>
</reference>
<organism evidence="2 3">
    <name type="scientific">Scleroderma citrinum Foug A</name>
    <dbReference type="NCBI Taxonomy" id="1036808"/>
    <lineage>
        <taxon>Eukaryota</taxon>
        <taxon>Fungi</taxon>
        <taxon>Dikarya</taxon>
        <taxon>Basidiomycota</taxon>
        <taxon>Agaricomycotina</taxon>
        <taxon>Agaricomycetes</taxon>
        <taxon>Agaricomycetidae</taxon>
        <taxon>Boletales</taxon>
        <taxon>Sclerodermatineae</taxon>
        <taxon>Sclerodermataceae</taxon>
        <taxon>Scleroderma</taxon>
    </lineage>
</organism>
<protein>
    <submittedName>
        <fullName evidence="2">Uncharacterized protein</fullName>
    </submittedName>
</protein>
<evidence type="ECO:0000313" key="2">
    <source>
        <dbReference type="EMBL" id="KIM66224.1"/>
    </source>
</evidence>
<evidence type="ECO:0000313" key="3">
    <source>
        <dbReference type="Proteomes" id="UP000053989"/>
    </source>
</evidence>
<keyword evidence="1" id="KW-0472">Membrane</keyword>
<dbReference type="HOGENOM" id="CLU_034128_1_0_1"/>
<accession>A0A0C3ED28</accession>
<dbReference type="InParanoid" id="A0A0C3ED28"/>
<feature type="transmembrane region" description="Helical" evidence="1">
    <location>
        <begin position="289"/>
        <end position="307"/>
    </location>
</feature>
<evidence type="ECO:0000256" key="1">
    <source>
        <dbReference type="SAM" id="Phobius"/>
    </source>
</evidence>